<sequence>MTPQTVAPGPVFARLDRPRSDSPTTLAVVADPHVALTARGTWKVYHRTLERLRSAVAIANEHADAALLAGDLTRDGHSAEFDAVDDALGDLDVPWYAVPGNHDVPKAFDDHTTPPVERFAERYDPLPFAREVGELTLLGVDTATSGVAGLVDGPAVDSDSKAAAGGPTTTDDDRESAAEDDRNDVGDLRDTWGGRVGPAQRAWLAEQLAAADQPVVALHHPAARLPDCPDRDRWRNFSLRDGDAVSELLRRHDVPLVLSAHHHVPALCTHGGTVEALAPATCSFPQASLHVEVGPDGTTLRLVPLTDRAGVAEAHGLARDGSPLGQTVVELVERRLSERLDG</sequence>
<keyword evidence="4" id="KW-1185">Reference proteome</keyword>
<dbReference type="InterPro" id="IPR029052">
    <property type="entry name" value="Metallo-depent_PP-like"/>
</dbReference>
<comment type="caution">
    <text evidence="3">The sequence shown here is derived from an EMBL/GenBank/DDBJ whole genome shotgun (WGS) entry which is preliminary data.</text>
</comment>
<dbReference type="EMBL" id="JBHTAS010000001">
    <property type="protein sequence ID" value="MFC7141254.1"/>
    <property type="molecule type" value="Genomic_DNA"/>
</dbReference>
<feature type="domain" description="Calcineurin-like phosphoesterase" evidence="2">
    <location>
        <begin position="25"/>
        <end position="265"/>
    </location>
</feature>
<evidence type="ECO:0000313" key="4">
    <source>
        <dbReference type="Proteomes" id="UP001596432"/>
    </source>
</evidence>
<proteinExistence type="predicted"/>
<feature type="compositionally biased region" description="Basic and acidic residues" evidence="1">
    <location>
        <begin position="175"/>
        <end position="192"/>
    </location>
</feature>
<dbReference type="RefSeq" id="WP_274322340.1">
    <property type="nucleotide sequence ID" value="NZ_CP118158.1"/>
</dbReference>
<dbReference type="Pfam" id="PF00149">
    <property type="entry name" value="Metallophos"/>
    <property type="match status" value="1"/>
</dbReference>
<protein>
    <submittedName>
        <fullName evidence="3">Metallophosphoesterase family protein</fullName>
        <ecNumber evidence="3">3.1.-.-</ecNumber>
    </submittedName>
</protein>
<dbReference type="PANTHER" id="PTHR43143">
    <property type="entry name" value="METALLOPHOSPHOESTERASE, CALCINEURIN SUPERFAMILY"/>
    <property type="match status" value="1"/>
</dbReference>
<name>A0ABD5Y1T4_9EURY</name>
<dbReference type="InterPro" id="IPR051918">
    <property type="entry name" value="STPP_CPPED1"/>
</dbReference>
<reference evidence="3 4" key="1">
    <citation type="journal article" date="2019" name="Int. J. Syst. Evol. Microbiol.">
        <title>The Global Catalogue of Microorganisms (GCM) 10K type strain sequencing project: providing services to taxonomists for standard genome sequencing and annotation.</title>
        <authorList>
            <consortium name="The Broad Institute Genomics Platform"/>
            <consortium name="The Broad Institute Genome Sequencing Center for Infectious Disease"/>
            <person name="Wu L."/>
            <person name="Ma J."/>
        </authorList>
    </citation>
    <scope>NUCLEOTIDE SEQUENCE [LARGE SCALE GENOMIC DNA]</scope>
    <source>
        <strain evidence="3 4">XZYJT29</strain>
    </source>
</reference>
<dbReference type="GO" id="GO:0016787">
    <property type="term" value="F:hydrolase activity"/>
    <property type="evidence" value="ECO:0007669"/>
    <property type="project" value="UniProtKB-KW"/>
</dbReference>
<dbReference type="Gene3D" id="3.60.21.10">
    <property type="match status" value="2"/>
</dbReference>
<organism evidence="3 4">
    <name type="scientific">Halosimplex aquaticum</name>
    <dbReference type="NCBI Taxonomy" id="3026162"/>
    <lineage>
        <taxon>Archaea</taxon>
        <taxon>Methanobacteriati</taxon>
        <taxon>Methanobacteriota</taxon>
        <taxon>Stenosarchaea group</taxon>
        <taxon>Halobacteria</taxon>
        <taxon>Halobacteriales</taxon>
        <taxon>Haloarculaceae</taxon>
        <taxon>Halosimplex</taxon>
    </lineage>
</organism>
<evidence type="ECO:0000259" key="2">
    <source>
        <dbReference type="Pfam" id="PF00149"/>
    </source>
</evidence>
<gene>
    <name evidence="3" type="ORF">ACFQMA_15620</name>
</gene>
<evidence type="ECO:0000313" key="3">
    <source>
        <dbReference type="EMBL" id="MFC7141254.1"/>
    </source>
</evidence>
<dbReference type="InterPro" id="IPR004843">
    <property type="entry name" value="Calcineurin-like_PHP"/>
</dbReference>
<accession>A0ABD5Y1T4</accession>
<evidence type="ECO:0000256" key="1">
    <source>
        <dbReference type="SAM" id="MobiDB-lite"/>
    </source>
</evidence>
<dbReference type="SUPFAM" id="SSF56300">
    <property type="entry name" value="Metallo-dependent phosphatases"/>
    <property type="match status" value="1"/>
</dbReference>
<dbReference type="Proteomes" id="UP001596432">
    <property type="component" value="Unassembled WGS sequence"/>
</dbReference>
<feature type="region of interest" description="Disordered" evidence="1">
    <location>
        <begin position="151"/>
        <end position="192"/>
    </location>
</feature>
<dbReference type="GeneID" id="78821563"/>
<dbReference type="EC" id="3.1.-.-" evidence="3"/>
<feature type="region of interest" description="Disordered" evidence="1">
    <location>
        <begin position="1"/>
        <end position="24"/>
    </location>
</feature>
<dbReference type="PANTHER" id="PTHR43143:SF1">
    <property type="entry name" value="SERINE_THREONINE-PROTEIN PHOSPHATASE CPPED1"/>
    <property type="match status" value="1"/>
</dbReference>
<dbReference type="AlphaFoldDB" id="A0ABD5Y1T4"/>
<keyword evidence="3" id="KW-0378">Hydrolase</keyword>